<reference evidence="1" key="3">
    <citation type="journal article" date="2017" name="Nature">
        <title>Genome sequence of the progenitor of the wheat D genome Aegilops tauschii.</title>
        <authorList>
            <person name="Luo M.C."/>
            <person name="Gu Y.Q."/>
            <person name="Puiu D."/>
            <person name="Wang H."/>
            <person name="Twardziok S.O."/>
            <person name="Deal K.R."/>
            <person name="Huo N."/>
            <person name="Zhu T."/>
            <person name="Wang L."/>
            <person name="Wang Y."/>
            <person name="McGuire P.E."/>
            <person name="Liu S."/>
            <person name="Long H."/>
            <person name="Ramasamy R.K."/>
            <person name="Rodriguez J.C."/>
            <person name="Van S.L."/>
            <person name="Yuan L."/>
            <person name="Wang Z."/>
            <person name="Xia Z."/>
            <person name="Xiao L."/>
            <person name="Anderson O.D."/>
            <person name="Ouyang S."/>
            <person name="Liang Y."/>
            <person name="Zimin A.V."/>
            <person name="Pertea G."/>
            <person name="Qi P."/>
            <person name="Bennetzen J.L."/>
            <person name="Dai X."/>
            <person name="Dawson M.W."/>
            <person name="Muller H.G."/>
            <person name="Kugler K."/>
            <person name="Rivarola-Duarte L."/>
            <person name="Spannagl M."/>
            <person name="Mayer K.F.X."/>
            <person name="Lu F.H."/>
            <person name="Bevan M.W."/>
            <person name="Leroy P."/>
            <person name="Li P."/>
            <person name="You F.M."/>
            <person name="Sun Q."/>
            <person name="Liu Z."/>
            <person name="Lyons E."/>
            <person name="Wicker T."/>
            <person name="Salzberg S.L."/>
            <person name="Devos K.M."/>
            <person name="Dvorak J."/>
        </authorList>
    </citation>
    <scope>NUCLEOTIDE SEQUENCE [LARGE SCALE GENOMIC DNA]</scope>
    <source>
        <strain evidence="1">cv. AL8/78</strain>
    </source>
</reference>
<evidence type="ECO:0000313" key="1">
    <source>
        <dbReference type="EnsemblPlants" id="AET6Gv20228500.13"/>
    </source>
</evidence>
<dbReference type="Gramene" id="AET6Gv20228500.13">
    <property type="protein sequence ID" value="AET6Gv20228500.13"/>
    <property type="gene ID" value="AET6Gv20228500"/>
</dbReference>
<sequence>MATIEYVNRVVDCTRSGPPAFTDKWLPGRVQNVRRGTDNQSHISGSDVLTNVFC</sequence>
<dbReference type="EnsemblPlants" id="AET6Gv20228500.13">
    <property type="protein sequence ID" value="AET6Gv20228500.13"/>
    <property type="gene ID" value="AET6Gv20228500"/>
</dbReference>
<reference evidence="2" key="2">
    <citation type="journal article" date="2017" name="Nat. Plants">
        <title>The Aegilops tauschii genome reveals multiple impacts of transposons.</title>
        <authorList>
            <person name="Zhao G."/>
            <person name="Zou C."/>
            <person name="Li K."/>
            <person name="Wang K."/>
            <person name="Li T."/>
            <person name="Gao L."/>
            <person name="Zhang X."/>
            <person name="Wang H."/>
            <person name="Yang Z."/>
            <person name="Liu X."/>
            <person name="Jiang W."/>
            <person name="Mao L."/>
            <person name="Kong X."/>
            <person name="Jiao Y."/>
            <person name="Jia J."/>
        </authorList>
    </citation>
    <scope>NUCLEOTIDE SEQUENCE [LARGE SCALE GENOMIC DNA]</scope>
    <source>
        <strain evidence="2">cv. AL8/78</strain>
    </source>
</reference>
<dbReference type="Proteomes" id="UP000015105">
    <property type="component" value="Chromosome 6D"/>
</dbReference>
<accession>A0A453N4F5</accession>
<proteinExistence type="predicted"/>
<reference evidence="1" key="4">
    <citation type="submission" date="2019-03" db="UniProtKB">
        <authorList>
            <consortium name="EnsemblPlants"/>
        </authorList>
    </citation>
    <scope>IDENTIFICATION</scope>
</reference>
<keyword evidence="2" id="KW-1185">Reference proteome</keyword>
<dbReference type="AlphaFoldDB" id="A0A453N4F5"/>
<name>A0A453N4F5_AEGTS</name>
<evidence type="ECO:0000313" key="2">
    <source>
        <dbReference type="Proteomes" id="UP000015105"/>
    </source>
</evidence>
<reference evidence="1" key="5">
    <citation type="journal article" date="2021" name="G3 (Bethesda)">
        <title>Aegilops tauschii genome assembly Aet v5.0 features greater sequence contiguity and improved annotation.</title>
        <authorList>
            <person name="Wang L."/>
            <person name="Zhu T."/>
            <person name="Rodriguez J.C."/>
            <person name="Deal K.R."/>
            <person name="Dubcovsky J."/>
            <person name="McGuire P.E."/>
            <person name="Lux T."/>
            <person name="Spannagl M."/>
            <person name="Mayer K.F.X."/>
            <person name="Baldrich P."/>
            <person name="Meyers B.C."/>
            <person name="Huo N."/>
            <person name="Gu Y.Q."/>
            <person name="Zhou H."/>
            <person name="Devos K.M."/>
            <person name="Bennetzen J.L."/>
            <person name="Unver T."/>
            <person name="Budak H."/>
            <person name="Gulick P.J."/>
            <person name="Galiba G."/>
            <person name="Kalapos B."/>
            <person name="Nelson D.R."/>
            <person name="Li P."/>
            <person name="You F.M."/>
            <person name="Luo M.C."/>
            <person name="Dvorak J."/>
        </authorList>
    </citation>
    <scope>NUCLEOTIDE SEQUENCE [LARGE SCALE GENOMIC DNA]</scope>
    <source>
        <strain evidence="1">cv. AL8/78</strain>
    </source>
</reference>
<organism evidence="1 2">
    <name type="scientific">Aegilops tauschii subsp. strangulata</name>
    <name type="common">Goatgrass</name>
    <dbReference type="NCBI Taxonomy" id="200361"/>
    <lineage>
        <taxon>Eukaryota</taxon>
        <taxon>Viridiplantae</taxon>
        <taxon>Streptophyta</taxon>
        <taxon>Embryophyta</taxon>
        <taxon>Tracheophyta</taxon>
        <taxon>Spermatophyta</taxon>
        <taxon>Magnoliopsida</taxon>
        <taxon>Liliopsida</taxon>
        <taxon>Poales</taxon>
        <taxon>Poaceae</taxon>
        <taxon>BOP clade</taxon>
        <taxon>Pooideae</taxon>
        <taxon>Triticodae</taxon>
        <taxon>Triticeae</taxon>
        <taxon>Triticinae</taxon>
        <taxon>Aegilops</taxon>
    </lineage>
</organism>
<reference evidence="2" key="1">
    <citation type="journal article" date="2014" name="Science">
        <title>Ancient hybridizations among the ancestral genomes of bread wheat.</title>
        <authorList>
            <consortium name="International Wheat Genome Sequencing Consortium,"/>
            <person name="Marcussen T."/>
            <person name="Sandve S.R."/>
            <person name="Heier L."/>
            <person name="Spannagl M."/>
            <person name="Pfeifer M."/>
            <person name="Jakobsen K.S."/>
            <person name="Wulff B.B."/>
            <person name="Steuernagel B."/>
            <person name="Mayer K.F."/>
            <person name="Olsen O.A."/>
        </authorList>
    </citation>
    <scope>NUCLEOTIDE SEQUENCE [LARGE SCALE GENOMIC DNA]</scope>
    <source>
        <strain evidence="2">cv. AL8/78</strain>
    </source>
</reference>
<protein>
    <submittedName>
        <fullName evidence="1">Uncharacterized protein</fullName>
    </submittedName>
</protein>